<sequence length="56" mass="6202">MEEINYPNNVGSPEDPTVELEQDDVASLEVAKRSLVGRILSDKIQNKGDVKSMLTK</sequence>
<name>A0A392SRI7_9FABA</name>
<dbReference type="Proteomes" id="UP000265520">
    <property type="component" value="Unassembled WGS sequence"/>
</dbReference>
<keyword evidence="2" id="KW-1185">Reference proteome</keyword>
<feature type="non-terminal residue" evidence="1">
    <location>
        <position position="56"/>
    </location>
</feature>
<dbReference type="EMBL" id="LXQA010432468">
    <property type="protein sequence ID" value="MCI51481.1"/>
    <property type="molecule type" value="Genomic_DNA"/>
</dbReference>
<organism evidence="1 2">
    <name type="scientific">Trifolium medium</name>
    <dbReference type="NCBI Taxonomy" id="97028"/>
    <lineage>
        <taxon>Eukaryota</taxon>
        <taxon>Viridiplantae</taxon>
        <taxon>Streptophyta</taxon>
        <taxon>Embryophyta</taxon>
        <taxon>Tracheophyta</taxon>
        <taxon>Spermatophyta</taxon>
        <taxon>Magnoliopsida</taxon>
        <taxon>eudicotyledons</taxon>
        <taxon>Gunneridae</taxon>
        <taxon>Pentapetalae</taxon>
        <taxon>rosids</taxon>
        <taxon>fabids</taxon>
        <taxon>Fabales</taxon>
        <taxon>Fabaceae</taxon>
        <taxon>Papilionoideae</taxon>
        <taxon>50 kb inversion clade</taxon>
        <taxon>NPAAA clade</taxon>
        <taxon>Hologalegina</taxon>
        <taxon>IRL clade</taxon>
        <taxon>Trifolieae</taxon>
        <taxon>Trifolium</taxon>
    </lineage>
</organism>
<reference evidence="1 2" key="1">
    <citation type="journal article" date="2018" name="Front. Plant Sci.">
        <title>Red Clover (Trifolium pratense) and Zigzag Clover (T. medium) - A Picture of Genomic Similarities and Differences.</title>
        <authorList>
            <person name="Dluhosova J."/>
            <person name="Istvanek J."/>
            <person name="Nedelnik J."/>
            <person name="Repkova J."/>
        </authorList>
    </citation>
    <scope>NUCLEOTIDE SEQUENCE [LARGE SCALE GENOMIC DNA]</scope>
    <source>
        <strain evidence="2">cv. 10/8</strain>
        <tissue evidence="1">Leaf</tissue>
    </source>
</reference>
<accession>A0A392SRI7</accession>
<evidence type="ECO:0000313" key="2">
    <source>
        <dbReference type="Proteomes" id="UP000265520"/>
    </source>
</evidence>
<protein>
    <submittedName>
        <fullName evidence="1">Uncharacterized protein</fullName>
    </submittedName>
</protein>
<evidence type="ECO:0000313" key="1">
    <source>
        <dbReference type="EMBL" id="MCI51481.1"/>
    </source>
</evidence>
<proteinExistence type="predicted"/>
<dbReference type="AlphaFoldDB" id="A0A392SRI7"/>
<comment type="caution">
    <text evidence="1">The sequence shown here is derived from an EMBL/GenBank/DDBJ whole genome shotgun (WGS) entry which is preliminary data.</text>
</comment>